<dbReference type="CDD" id="cd01650">
    <property type="entry name" value="RT_nLTR_like"/>
    <property type="match status" value="1"/>
</dbReference>
<evidence type="ECO:0000313" key="3">
    <source>
        <dbReference type="EMBL" id="EED11708.1"/>
    </source>
</evidence>
<dbReference type="GeneID" id="8103145"/>
<keyword evidence="3" id="KW-0695">RNA-directed DNA polymerase</keyword>
<dbReference type="eggNOG" id="KOG1075">
    <property type="taxonomic scope" value="Eukaryota"/>
</dbReference>
<dbReference type="STRING" id="441959.B8MUP0"/>
<sequence length="365" mass="40956">MAQVEKSILKARNTAPGEDKLQTNILKTAWPLIKDKILFLFQGCLRLGYHPKCFRHAILTILQKPSKEDWTNPRSYRPIALLSVLGKGLERLVARNMAWIAIHYKVLASQQFGALPLRSVINLTTCLTHNIEQALNQGKTASLLTFDVEGAFDNVLPGRLTYQLQTQGWPNNLILWISSFITERTIQIRFDNELSPHTDISCGLPQGSPISPILFMLYIAPLFHMGNPRTRFGHADDGATLAISLSLLTNYQTLSESLQDAIEWGTAEGITFAPNKYELMHFSWHRADQDPATTPSVSMGSVIVTEATDRPYLRWLGILFDKKLSFHWPYRPVSSVKPTSAQRRGGQAAPDLVPALRQTLPQSQT</sequence>
<dbReference type="AlphaFoldDB" id="B8MUP0"/>
<proteinExistence type="predicted"/>
<dbReference type="PANTHER" id="PTHR33481:SF1">
    <property type="entry name" value="ENDONUCLEASE_EXONUCLEASE_PHOSPHATASE DOMAIN-CONTAINING PROTEIN-RELATED"/>
    <property type="match status" value="1"/>
</dbReference>
<accession>B8MUP0</accession>
<evidence type="ECO:0000259" key="2">
    <source>
        <dbReference type="PROSITE" id="PS50878"/>
    </source>
</evidence>
<gene>
    <name evidence="3" type="ORF">TSTA_108890</name>
</gene>
<dbReference type="RefSeq" id="XP_002488464.1">
    <property type="nucleotide sequence ID" value="XM_002488419.1"/>
</dbReference>
<dbReference type="InterPro" id="IPR043502">
    <property type="entry name" value="DNA/RNA_pol_sf"/>
</dbReference>
<feature type="region of interest" description="Disordered" evidence="1">
    <location>
        <begin position="335"/>
        <end position="365"/>
    </location>
</feature>
<dbReference type="InParanoid" id="B8MUP0"/>
<dbReference type="PhylomeDB" id="B8MUP0"/>
<keyword evidence="3" id="KW-0548">Nucleotidyltransferase</keyword>
<organism evidence="3 4">
    <name type="scientific">Talaromyces stipitatus (strain ATCC 10500 / CBS 375.48 / QM 6759 / NRRL 1006)</name>
    <name type="common">Penicillium stipitatum</name>
    <dbReference type="NCBI Taxonomy" id="441959"/>
    <lineage>
        <taxon>Eukaryota</taxon>
        <taxon>Fungi</taxon>
        <taxon>Dikarya</taxon>
        <taxon>Ascomycota</taxon>
        <taxon>Pezizomycotina</taxon>
        <taxon>Eurotiomycetes</taxon>
        <taxon>Eurotiomycetidae</taxon>
        <taxon>Eurotiales</taxon>
        <taxon>Trichocomaceae</taxon>
        <taxon>Talaromyces</taxon>
        <taxon>Talaromyces sect. Talaromyces</taxon>
    </lineage>
</organism>
<protein>
    <submittedName>
        <fullName evidence="3">Reverse transcriptase, putative</fullName>
    </submittedName>
</protein>
<dbReference type="InterPro" id="IPR000477">
    <property type="entry name" value="RT_dom"/>
</dbReference>
<dbReference type="EMBL" id="EQ962661">
    <property type="protein sequence ID" value="EED11708.1"/>
    <property type="molecule type" value="Genomic_DNA"/>
</dbReference>
<dbReference type="GO" id="GO:0003964">
    <property type="term" value="F:RNA-directed DNA polymerase activity"/>
    <property type="evidence" value="ECO:0007669"/>
    <property type="project" value="UniProtKB-KW"/>
</dbReference>
<dbReference type="PROSITE" id="PS50878">
    <property type="entry name" value="RT_POL"/>
    <property type="match status" value="1"/>
</dbReference>
<name>B8MUP0_TALSN</name>
<dbReference type="OrthoDB" id="4510570at2759"/>
<dbReference type="SUPFAM" id="SSF56672">
    <property type="entry name" value="DNA/RNA polymerases"/>
    <property type="match status" value="1"/>
</dbReference>
<dbReference type="HOGENOM" id="CLU_000680_3_1_1"/>
<feature type="domain" description="Reverse transcriptase" evidence="2">
    <location>
        <begin position="43"/>
        <end position="320"/>
    </location>
</feature>
<keyword evidence="3" id="KW-0808">Transferase</keyword>
<evidence type="ECO:0000256" key="1">
    <source>
        <dbReference type="SAM" id="MobiDB-lite"/>
    </source>
</evidence>
<dbReference type="PANTHER" id="PTHR33481">
    <property type="entry name" value="REVERSE TRANSCRIPTASE"/>
    <property type="match status" value="1"/>
</dbReference>
<dbReference type="OMA" id="NILCENQ"/>
<keyword evidence="4" id="KW-1185">Reference proteome</keyword>
<dbReference type="VEuPathDB" id="FungiDB:TSTA_108890"/>
<dbReference type="Proteomes" id="UP000001745">
    <property type="component" value="Unassembled WGS sequence"/>
</dbReference>
<reference evidence="4" key="1">
    <citation type="journal article" date="2015" name="Genome Announc.">
        <title>Genome sequence of the AIDS-associated pathogen Penicillium marneffei (ATCC18224) and its near taxonomic relative Talaromyces stipitatus (ATCC10500).</title>
        <authorList>
            <person name="Nierman W.C."/>
            <person name="Fedorova-Abrams N.D."/>
            <person name="Andrianopoulos A."/>
        </authorList>
    </citation>
    <scope>NUCLEOTIDE SEQUENCE [LARGE SCALE GENOMIC DNA]</scope>
    <source>
        <strain evidence="4">ATCC 10500 / CBS 375.48 / QM 6759 / NRRL 1006</strain>
    </source>
</reference>
<evidence type="ECO:0000313" key="4">
    <source>
        <dbReference type="Proteomes" id="UP000001745"/>
    </source>
</evidence>
<dbReference type="Pfam" id="PF00078">
    <property type="entry name" value="RVT_1"/>
    <property type="match status" value="1"/>
</dbReference>